<feature type="compositionally biased region" description="Basic and acidic residues" evidence="3">
    <location>
        <begin position="403"/>
        <end position="414"/>
    </location>
</feature>
<dbReference type="EMBL" id="QPFP01000054">
    <property type="protein sequence ID" value="TEB25726.1"/>
    <property type="molecule type" value="Genomic_DNA"/>
</dbReference>
<dbReference type="Proteomes" id="UP000298030">
    <property type="component" value="Unassembled WGS sequence"/>
</dbReference>
<evidence type="ECO:0000259" key="4">
    <source>
        <dbReference type="PROSITE" id="PS50071"/>
    </source>
</evidence>
<evidence type="ECO:0000256" key="2">
    <source>
        <dbReference type="RuleBase" id="RU000682"/>
    </source>
</evidence>
<dbReference type="InterPro" id="IPR001356">
    <property type="entry name" value="HD"/>
</dbReference>
<organism evidence="5 6">
    <name type="scientific">Coprinellus micaceus</name>
    <name type="common">Glistening ink-cap mushroom</name>
    <name type="synonym">Coprinus micaceus</name>
    <dbReference type="NCBI Taxonomy" id="71717"/>
    <lineage>
        <taxon>Eukaryota</taxon>
        <taxon>Fungi</taxon>
        <taxon>Dikarya</taxon>
        <taxon>Basidiomycota</taxon>
        <taxon>Agaricomycotina</taxon>
        <taxon>Agaricomycetes</taxon>
        <taxon>Agaricomycetidae</taxon>
        <taxon>Agaricales</taxon>
        <taxon>Agaricineae</taxon>
        <taxon>Psathyrellaceae</taxon>
        <taxon>Coprinellus</taxon>
    </lineage>
</organism>
<accession>A0A4Y7SV28</accession>
<feature type="compositionally biased region" description="Basic and acidic residues" evidence="3">
    <location>
        <begin position="96"/>
        <end position="110"/>
    </location>
</feature>
<dbReference type="PANTHER" id="PTHR46255:SF3">
    <property type="entry name" value="HOMEOBOX DOMAIN-CONTAINING PROTEIN"/>
    <property type="match status" value="1"/>
</dbReference>
<dbReference type="Gene3D" id="1.10.10.60">
    <property type="entry name" value="Homeodomain-like"/>
    <property type="match status" value="1"/>
</dbReference>
<sequence length="560" mass="61543">MSSSRPSTPTQKPLGARTNIPTVHDTTSGPSQPHDPITTAPTNTSPRTVPSALTLTTPASAPRAPSPRSSPTRGVTRKAESDLEDESPMAKRMRRASLEPPERHHEEHRSSPSSDSQSGMADTEVDQRKEGGQGSSSSAPVPQKKKRTRTLTTPHQAAVLHALLAQSRFPTTAMREEVGRAIGLSARKVQIWFQNQRQKARRPRTHGDPAARPPQYGSFPQGPSMFVYPGTGQIPIPSLSPYTLQGPSTSRNLEFYHMDYPRGFPSRDPPMTASSEGEPSRLLGPGIPGYQHSRHRSSLSYGRTPPMSAPPTGAYSSGSSMRYGSPSRSSTSPVMTSSAMLRPVTSQANVRREWDPSRTLPPLIPSRPSTATHPLYHHDLRPTTLRSDSPFTPMPPIRSRRTPSPERRFAHHPPDTGIGHSSGLLPPPFTLQPAPQWDPSAYGAAARPDSGDWSRPASRSLNPQTMAAGEASRRTDYRGPYFERHPQNTQILERTPPSHSTRIDRGLPSEEIRRPPPLPRPGRYDPVREMFIPFSPPPPTTTTPYNTRKSEDENHSSNEQ</sequence>
<dbReference type="GO" id="GO:0005634">
    <property type="term" value="C:nucleus"/>
    <property type="evidence" value="ECO:0007669"/>
    <property type="project" value="UniProtKB-SubCell"/>
</dbReference>
<dbReference type="OrthoDB" id="6159439at2759"/>
<dbReference type="Pfam" id="PF00046">
    <property type="entry name" value="Homeodomain"/>
    <property type="match status" value="1"/>
</dbReference>
<dbReference type="SMART" id="SM00389">
    <property type="entry name" value="HOX"/>
    <property type="match status" value="1"/>
</dbReference>
<evidence type="ECO:0000313" key="5">
    <source>
        <dbReference type="EMBL" id="TEB25726.1"/>
    </source>
</evidence>
<dbReference type="STRING" id="71717.A0A4Y7SV28"/>
<protein>
    <submittedName>
        <fullName evidence="5">Homeobox-domain-containing protein</fullName>
    </submittedName>
</protein>
<dbReference type="SUPFAM" id="SSF46689">
    <property type="entry name" value="Homeodomain-like"/>
    <property type="match status" value="1"/>
</dbReference>
<reference evidence="5 6" key="1">
    <citation type="journal article" date="2019" name="Nat. Ecol. Evol.">
        <title>Megaphylogeny resolves global patterns of mushroom evolution.</title>
        <authorList>
            <person name="Varga T."/>
            <person name="Krizsan K."/>
            <person name="Foldi C."/>
            <person name="Dima B."/>
            <person name="Sanchez-Garcia M."/>
            <person name="Sanchez-Ramirez S."/>
            <person name="Szollosi G.J."/>
            <person name="Szarkandi J.G."/>
            <person name="Papp V."/>
            <person name="Albert L."/>
            <person name="Andreopoulos W."/>
            <person name="Angelini C."/>
            <person name="Antonin V."/>
            <person name="Barry K.W."/>
            <person name="Bougher N.L."/>
            <person name="Buchanan P."/>
            <person name="Buyck B."/>
            <person name="Bense V."/>
            <person name="Catcheside P."/>
            <person name="Chovatia M."/>
            <person name="Cooper J."/>
            <person name="Damon W."/>
            <person name="Desjardin D."/>
            <person name="Finy P."/>
            <person name="Geml J."/>
            <person name="Haridas S."/>
            <person name="Hughes K."/>
            <person name="Justo A."/>
            <person name="Karasinski D."/>
            <person name="Kautmanova I."/>
            <person name="Kiss B."/>
            <person name="Kocsube S."/>
            <person name="Kotiranta H."/>
            <person name="LaButti K.M."/>
            <person name="Lechner B.E."/>
            <person name="Liimatainen K."/>
            <person name="Lipzen A."/>
            <person name="Lukacs Z."/>
            <person name="Mihaltcheva S."/>
            <person name="Morgado L.N."/>
            <person name="Niskanen T."/>
            <person name="Noordeloos M.E."/>
            <person name="Ohm R.A."/>
            <person name="Ortiz-Santana B."/>
            <person name="Ovrebo C."/>
            <person name="Racz N."/>
            <person name="Riley R."/>
            <person name="Savchenko A."/>
            <person name="Shiryaev A."/>
            <person name="Soop K."/>
            <person name="Spirin V."/>
            <person name="Szebenyi C."/>
            <person name="Tomsovsky M."/>
            <person name="Tulloss R.E."/>
            <person name="Uehling J."/>
            <person name="Grigoriev I.V."/>
            <person name="Vagvolgyi C."/>
            <person name="Papp T."/>
            <person name="Martin F.M."/>
            <person name="Miettinen O."/>
            <person name="Hibbett D.S."/>
            <person name="Nagy L.G."/>
        </authorList>
    </citation>
    <scope>NUCLEOTIDE SEQUENCE [LARGE SCALE GENOMIC DNA]</scope>
    <source>
        <strain evidence="5 6">FP101781</strain>
    </source>
</reference>
<feature type="compositionally biased region" description="Polar residues" evidence="3">
    <location>
        <begin position="39"/>
        <end position="48"/>
    </location>
</feature>
<feature type="compositionally biased region" description="Basic and acidic residues" evidence="3">
    <location>
        <begin position="548"/>
        <end position="560"/>
    </location>
</feature>
<keyword evidence="1 2" id="KW-0371">Homeobox</keyword>
<dbReference type="InterPro" id="IPR052631">
    <property type="entry name" value="Paired_homeobox_Bicoid"/>
</dbReference>
<feature type="compositionally biased region" description="Low complexity" evidence="3">
    <location>
        <begin position="315"/>
        <end position="338"/>
    </location>
</feature>
<dbReference type="GO" id="GO:1990837">
    <property type="term" value="F:sequence-specific double-stranded DNA binding"/>
    <property type="evidence" value="ECO:0007669"/>
    <property type="project" value="TreeGrafter"/>
</dbReference>
<feature type="region of interest" description="Disordered" evidence="3">
    <location>
        <begin position="1"/>
        <end position="154"/>
    </location>
</feature>
<evidence type="ECO:0000313" key="6">
    <source>
        <dbReference type="Proteomes" id="UP000298030"/>
    </source>
</evidence>
<evidence type="ECO:0000256" key="1">
    <source>
        <dbReference type="PROSITE-ProRule" id="PRU00108"/>
    </source>
</evidence>
<feature type="region of interest" description="Disordered" evidence="3">
    <location>
        <begin position="486"/>
        <end position="560"/>
    </location>
</feature>
<dbReference type="PROSITE" id="PS50071">
    <property type="entry name" value="HOMEOBOX_2"/>
    <property type="match status" value="1"/>
</dbReference>
<feature type="compositionally biased region" description="Polar residues" evidence="3">
    <location>
        <begin position="1"/>
        <end position="11"/>
    </location>
</feature>
<dbReference type="AlphaFoldDB" id="A0A4Y7SV28"/>
<evidence type="ECO:0000256" key="3">
    <source>
        <dbReference type="SAM" id="MobiDB-lite"/>
    </source>
</evidence>
<name>A0A4Y7SV28_COPMI</name>
<feature type="compositionally biased region" description="Polar residues" evidence="3">
    <location>
        <begin position="19"/>
        <end position="31"/>
    </location>
</feature>
<feature type="compositionally biased region" description="Basic and acidic residues" evidence="3">
    <location>
        <begin position="501"/>
        <end position="514"/>
    </location>
</feature>
<dbReference type="InterPro" id="IPR009057">
    <property type="entry name" value="Homeodomain-like_sf"/>
</dbReference>
<feature type="region of interest" description="Disordered" evidence="3">
    <location>
        <begin position="263"/>
        <end position="473"/>
    </location>
</feature>
<dbReference type="GO" id="GO:0000981">
    <property type="term" value="F:DNA-binding transcription factor activity, RNA polymerase II-specific"/>
    <property type="evidence" value="ECO:0007669"/>
    <property type="project" value="TreeGrafter"/>
</dbReference>
<feature type="DNA-binding region" description="Homeobox" evidence="1">
    <location>
        <begin position="145"/>
        <end position="204"/>
    </location>
</feature>
<dbReference type="CDD" id="cd00086">
    <property type="entry name" value="homeodomain"/>
    <property type="match status" value="1"/>
</dbReference>
<feature type="compositionally biased region" description="Low complexity" evidence="3">
    <location>
        <begin position="50"/>
        <end position="73"/>
    </location>
</feature>
<feature type="compositionally biased region" description="Polar residues" evidence="3">
    <location>
        <begin position="487"/>
        <end position="500"/>
    </location>
</feature>
<dbReference type="PANTHER" id="PTHR46255">
    <property type="entry name" value="SHORT STATURE HOMEOBOX"/>
    <property type="match status" value="1"/>
</dbReference>
<keyword evidence="1 2" id="KW-0238">DNA-binding</keyword>
<feature type="domain" description="Homeobox" evidence="4">
    <location>
        <begin position="143"/>
        <end position="203"/>
    </location>
</feature>
<comment type="caution">
    <text evidence="5">The sequence shown here is derived from an EMBL/GenBank/DDBJ whole genome shotgun (WGS) entry which is preliminary data.</text>
</comment>
<keyword evidence="1 2" id="KW-0539">Nucleus</keyword>
<comment type="subcellular location">
    <subcellularLocation>
        <location evidence="1 2">Nucleus</location>
    </subcellularLocation>
</comment>
<feature type="region of interest" description="Disordered" evidence="3">
    <location>
        <begin position="195"/>
        <end position="217"/>
    </location>
</feature>
<keyword evidence="6" id="KW-1185">Reference proteome</keyword>
<proteinExistence type="predicted"/>
<gene>
    <name evidence="5" type="ORF">FA13DRAFT_1141198</name>
</gene>